<dbReference type="Pfam" id="PF13617">
    <property type="entry name" value="Lipoprotein_19"/>
    <property type="match status" value="1"/>
</dbReference>
<name>A0ABX0XJI8_9SPHN</name>
<feature type="chain" id="PRO_5047308059" description="YnbE-like lipoprotein" evidence="1">
    <location>
        <begin position="25"/>
        <end position="62"/>
    </location>
</feature>
<dbReference type="RefSeq" id="WP_167954301.1">
    <property type="nucleotide sequence ID" value="NZ_JAATJE010000001.1"/>
</dbReference>
<proteinExistence type="predicted"/>
<feature type="signal peptide" evidence="1">
    <location>
        <begin position="1"/>
        <end position="24"/>
    </location>
</feature>
<evidence type="ECO:0000256" key="1">
    <source>
        <dbReference type="SAM" id="SignalP"/>
    </source>
</evidence>
<dbReference type="InterPro" id="IPR025985">
    <property type="entry name" value="YnbE"/>
</dbReference>
<keyword evidence="1" id="KW-0732">Signal</keyword>
<gene>
    <name evidence="2" type="ORF">GGR88_000483</name>
</gene>
<dbReference type="PROSITE" id="PS51257">
    <property type="entry name" value="PROKAR_LIPOPROTEIN"/>
    <property type="match status" value="1"/>
</dbReference>
<dbReference type="Proteomes" id="UP000734218">
    <property type="component" value="Unassembled WGS sequence"/>
</dbReference>
<keyword evidence="3" id="KW-1185">Reference proteome</keyword>
<evidence type="ECO:0008006" key="4">
    <source>
        <dbReference type="Google" id="ProtNLM"/>
    </source>
</evidence>
<accession>A0ABX0XJI8</accession>
<evidence type="ECO:0000313" key="3">
    <source>
        <dbReference type="Proteomes" id="UP000734218"/>
    </source>
</evidence>
<sequence length="62" mass="6945">MTTVRTATMAGLVLMLGACVQVQAPERPIEINLNVNVRQEVLLRLERDAEAIIEENPELFPQ</sequence>
<reference evidence="2 3" key="1">
    <citation type="submission" date="2020-03" db="EMBL/GenBank/DDBJ databases">
        <title>Genomic Encyclopedia of Type Strains, Phase IV (KMG-IV): sequencing the most valuable type-strain genomes for metagenomic binning, comparative biology and taxonomic classification.</title>
        <authorList>
            <person name="Goeker M."/>
        </authorList>
    </citation>
    <scope>NUCLEOTIDE SEQUENCE [LARGE SCALE GENOMIC DNA]</scope>
    <source>
        <strain evidence="2 3">DSM 27651</strain>
    </source>
</reference>
<comment type="caution">
    <text evidence="2">The sequence shown here is derived from an EMBL/GenBank/DDBJ whole genome shotgun (WGS) entry which is preliminary data.</text>
</comment>
<dbReference type="EMBL" id="JAATJE010000001">
    <property type="protein sequence ID" value="NJC33009.1"/>
    <property type="molecule type" value="Genomic_DNA"/>
</dbReference>
<protein>
    <recommendedName>
        <fullName evidence="4">YnbE-like lipoprotein</fullName>
    </recommendedName>
</protein>
<organism evidence="2 3">
    <name type="scientific">Sphingomonas jejuensis</name>
    <dbReference type="NCBI Taxonomy" id="904715"/>
    <lineage>
        <taxon>Bacteria</taxon>
        <taxon>Pseudomonadati</taxon>
        <taxon>Pseudomonadota</taxon>
        <taxon>Alphaproteobacteria</taxon>
        <taxon>Sphingomonadales</taxon>
        <taxon>Sphingomonadaceae</taxon>
        <taxon>Sphingomonas</taxon>
    </lineage>
</organism>
<evidence type="ECO:0000313" key="2">
    <source>
        <dbReference type="EMBL" id="NJC33009.1"/>
    </source>
</evidence>